<organism evidence="1 2">
    <name type="scientific">Periplaneta americana</name>
    <name type="common">American cockroach</name>
    <name type="synonym">Blatta americana</name>
    <dbReference type="NCBI Taxonomy" id="6978"/>
    <lineage>
        <taxon>Eukaryota</taxon>
        <taxon>Metazoa</taxon>
        <taxon>Ecdysozoa</taxon>
        <taxon>Arthropoda</taxon>
        <taxon>Hexapoda</taxon>
        <taxon>Insecta</taxon>
        <taxon>Pterygota</taxon>
        <taxon>Neoptera</taxon>
        <taxon>Polyneoptera</taxon>
        <taxon>Dictyoptera</taxon>
        <taxon>Blattodea</taxon>
        <taxon>Blattoidea</taxon>
        <taxon>Blattidae</taxon>
        <taxon>Blattinae</taxon>
        <taxon>Periplaneta</taxon>
    </lineage>
</organism>
<sequence length="187" mass="22166">MMTSTISHNWLSIGNMLKRVYELREEIILFLKDHNFKMDELDNSDWITDLTFLVDMRQHLNELNTKMQGKNNLIHNLFNLIKSFQRKLVLWQTQLRAGILAYFPTMSKATESIHLADFRKHIDLIENIKDGFNSRFQDVRKFENSFELFSLLFHVDIETVPVILQMELIDLQSNTELKTKFGRCVTP</sequence>
<reference evidence="1 2" key="1">
    <citation type="journal article" date="2022" name="Allergy">
        <title>Genome assembly and annotation of Periplaneta americana reveal a comprehensive cockroach allergen profile.</title>
        <authorList>
            <person name="Wang L."/>
            <person name="Xiong Q."/>
            <person name="Saelim N."/>
            <person name="Wang L."/>
            <person name="Nong W."/>
            <person name="Wan A.T."/>
            <person name="Shi M."/>
            <person name="Liu X."/>
            <person name="Cao Q."/>
            <person name="Hui J.H.L."/>
            <person name="Sookrung N."/>
            <person name="Leung T.F."/>
            <person name="Tungtrongchitr A."/>
            <person name="Tsui S.K.W."/>
        </authorList>
    </citation>
    <scope>NUCLEOTIDE SEQUENCE [LARGE SCALE GENOMIC DNA]</scope>
    <source>
        <strain evidence="1">PWHHKU_190912</strain>
    </source>
</reference>
<dbReference type="PANTHER" id="PTHR45913:SF5">
    <property type="entry name" value="GENERAL TRANSCRIPTION FACTOR II-I REPEAT DOMAIN-CONTAINING PROTEIN 2A-LIKE PROTEIN"/>
    <property type="match status" value="1"/>
</dbReference>
<proteinExistence type="predicted"/>
<gene>
    <name evidence="1" type="ORF">ANN_13022</name>
</gene>
<protein>
    <recommendedName>
        <fullName evidence="3">General transcription factor II-I repeat domain-containing protein 2</fullName>
    </recommendedName>
</protein>
<dbReference type="Proteomes" id="UP001148838">
    <property type="component" value="Unassembled WGS sequence"/>
</dbReference>
<dbReference type="EMBL" id="JAJSOF020000009">
    <property type="protein sequence ID" value="KAJ4446327.1"/>
    <property type="molecule type" value="Genomic_DNA"/>
</dbReference>
<keyword evidence="2" id="KW-1185">Reference proteome</keyword>
<comment type="caution">
    <text evidence="1">The sequence shown here is derived from an EMBL/GenBank/DDBJ whole genome shotgun (WGS) entry which is preliminary data.</text>
</comment>
<evidence type="ECO:0000313" key="2">
    <source>
        <dbReference type="Proteomes" id="UP001148838"/>
    </source>
</evidence>
<accession>A0ABQ8TKT6</accession>
<name>A0ABQ8TKT6_PERAM</name>
<evidence type="ECO:0008006" key="3">
    <source>
        <dbReference type="Google" id="ProtNLM"/>
    </source>
</evidence>
<dbReference type="PANTHER" id="PTHR45913">
    <property type="entry name" value="EPM2A-INTERACTING PROTEIN 1"/>
    <property type="match status" value="1"/>
</dbReference>
<evidence type="ECO:0000313" key="1">
    <source>
        <dbReference type="EMBL" id="KAJ4446327.1"/>
    </source>
</evidence>